<dbReference type="EMBL" id="CP003653">
    <property type="protein sequence ID" value="AFZ37485.1"/>
    <property type="molecule type" value="Genomic_DNA"/>
</dbReference>
<dbReference type="Pfam" id="PF04255">
    <property type="entry name" value="DUF433"/>
    <property type="match status" value="1"/>
</dbReference>
<dbReference type="OrthoDB" id="9809529at2"/>
<keyword evidence="2" id="KW-1185">Reference proteome</keyword>
<dbReference type="Gene3D" id="1.10.10.10">
    <property type="entry name" value="Winged helix-like DNA-binding domain superfamily/Winged helix DNA-binding domain"/>
    <property type="match status" value="1"/>
</dbReference>
<reference evidence="2" key="1">
    <citation type="journal article" date="2013" name="Proc. Natl. Acad. Sci. U.S.A.">
        <title>Improving the coverage of the cyanobacterial phylum using diversity-driven genome sequencing.</title>
        <authorList>
            <person name="Shih P.M."/>
            <person name="Wu D."/>
            <person name="Latifi A."/>
            <person name="Axen S.D."/>
            <person name="Fewer D.P."/>
            <person name="Talla E."/>
            <person name="Calteau A."/>
            <person name="Cai F."/>
            <person name="Tandeau de Marsac N."/>
            <person name="Rippka R."/>
            <person name="Herdman M."/>
            <person name="Sivonen K."/>
            <person name="Coursin T."/>
            <person name="Laurent T."/>
            <person name="Goodwin L."/>
            <person name="Nolan M."/>
            <person name="Davenport K.W."/>
            <person name="Han C.S."/>
            <person name="Rubin E.M."/>
            <person name="Eisen J.A."/>
            <person name="Woyke T."/>
            <person name="Gugger M."/>
            <person name="Kerfeld C.A."/>
        </authorList>
    </citation>
    <scope>NUCLEOTIDE SEQUENCE [LARGE SCALE GENOMIC DNA]</scope>
    <source>
        <strain evidence="2">ATCC 29371 / PCC 7437</strain>
    </source>
</reference>
<proteinExistence type="predicted"/>
<dbReference type="eggNOG" id="COG2442">
    <property type="taxonomic scope" value="Bacteria"/>
</dbReference>
<evidence type="ECO:0000313" key="2">
    <source>
        <dbReference type="Proteomes" id="UP000010473"/>
    </source>
</evidence>
<evidence type="ECO:0000313" key="1">
    <source>
        <dbReference type="EMBL" id="AFZ37485.1"/>
    </source>
</evidence>
<dbReference type="InterPro" id="IPR009057">
    <property type="entry name" value="Homeodomain-like_sf"/>
</dbReference>
<dbReference type="RefSeq" id="WP_015195143.1">
    <property type="nucleotide sequence ID" value="NC_019748.1"/>
</dbReference>
<dbReference type="STRING" id="111780.Sta7437_4007"/>
<sequence>MTTKSDVIVSDPELMGGTPVFRGTRVPIKNLIDYLEAGDSLDTFLDHFPSVTKQDAISVLELAKEMLITYAHPA</sequence>
<dbReference type="AlphaFoldDB" id="K9XY07"/>
<name>K9XY07_STAC7</name>
<dbReference type="HOGENOM" id="CLU_126005_3_0_3"/>
<organism evidence="1 2">
    <name type="scientific">Stanieria cyanosphaera (strain ATCC 29371 / PCC 7437)</name>
    <dbReference type="NCBI Taxonomy" id="111780"/>
    <lineage>
        <taxon>Bacteria</taxon>
        <taxon>Bacillati</taxon>
        <taxon>Cyanobacteriota</taxon>
        <taxon>Cyanophyceae</taxon>
        <taxon>Pleurocapsales</taxon>
        <taxon>Dermocarpellaceae</taxon>
        <taxon>Stanieria</taxon>
    </lineage>
</organism>
<dbReference type="InterPro" id="IPR036388">
    <property type="entry name" value="WH-like_DNA-bd_sf"/>
</dbReference>
<protein>
    <recommendedName>
        <fullName evidence="3">DUF433 domain-containing protein</fullName>
    </recommendedName>
</protein>
<dbReference type="SUPFAM" id="SSF46689">
    <property type="entry name" value="Homeodomain-like"/>
    <property type="match status" value="1"/>
</dbReference>
<accession>K9XY07</accession>
<gene>
    <name evidence="1" type="ordered locus">Sta7437_4007</name>
</gene>
<dbReference type="InterPro" id="IPR007367">
    <property type="entry name" value="DUF433"/>
</dbReference>
<evidence type="ECO:0008006" key="3">
    <source>
        <dbReference type="Google" id="ProtNLM"/>
    </source>
</evidence>
<dbReference type="PANTHER" id="PTHR34849:SF3">
    <property type="entry name" value="SSR2962 PROTEIN"/>
    <property type="match status" value="1"/>
</dbReference>
<dbReference type="PANTHER" id="PTHR34849">
    <property type="entry name" value="SSL5025 PROTEIN"/>
    <property type="match status" value="1"/>
</dbReference>
<dbReference type="Proteomes" id="UP000010473">
    <property type="component" value="Chromosome"/>
</dbReference>
<dbReference type="KEGG" id="scs:Sta7437_4007"/>